<keyword evidence="5" id="KW-0812">Transmembrane</keyword>
<dbReference type="Gene3D" id="2.60.40.10">
    <property type="entry name" value="Immunoglobulins"/>
    <property type="match status" value="5"/>
</dbReference>
<dbReference type="FunFam" id="2.60.40.10:FF:002350">
    <property type="entry name" value="Immunoglobulin heavy variable 1-4"/>
    <property type="match status" value="1"/>
</dbReference>
<dbReference type="SMART" id="SM00407">
    <property type="entry name" value="IGc1"/>
    <property type="match status" value="4"/>
</dbReference>
<dbReference type="InterPro" id="IPR003599">
    <property type="entry name" value="Ig_sub"/>
</dbReference>
<dbReference type="Xenbase" id="XB-GENE-479174">
    <property type="gene designation" value="ighx"/>
</dbReference>
<feature type="domain" description="Ig-like" evidence="7">
    <location>
        <begin position="462"/>
        <end position="565"/>
    </location>
</feature>
<dbReference type="PROSITE" id="PS00290">
    <property type="entry name" value="IG_MHC"/>
    <property type="match status" value="2"/>
</dbReference>
<sequence length="610" mass="67770">MKNLFSILLLLKLHSCVFSQITFEQPGSIVVKPSDTLKIACKVSTSVSSYYWAWVRQAPGKGLEYMGRITSAGATEHTPAFQNRVTLTRDTSKNEIYLAVSSMRSEDSGVYYFLRHCDYFDYWGPGTMVTVTSAVTSPPSLFPLISCGESMDPVTLGCLAKGFLPDSISFSWEDKSNTSISNGVKSYRPVMQASGTYSASSQINVDSATWDKSKPFYCNAKHLEVTKRVEIGKIDSLRTQPVVTIHPPSKDALALNESLYVVCLATGFNPKSISVKWLQNGKQTTDGVTVEEPTVDKNGGYETTSYISITRKEWDLETTYSCVVEHVDSGSLQVKNMSKSLMCDTQTPQTNIKVITIPPSLESIFEKKSATLTCLVSNMDNSEDLRSISWFKISGNKEEQLKTTLGNDIYHDNRTYSKEGTATVCADEWNKDSFVCKVEHTELASVKEVSLSKEKGAPLISPSVYVFPPPQEELSLGETATLTCLVKGFSPSDIFVKWVHKNEEVSKNHYTNTNINEELSSNGRKTFFLYSLFTIDSRNWKDGDSFSCVVGHESLPLQLTQRSIDKSSALALFIDEGEEMASLWTTASTFIVLFLLSLFYSATVTLFKVK</sequence>
<feature type="domain" description="Ig-like" evidence="7">
    <location>
        <begin position="241"/>
        <end position="338"/>
    </location>
</feature>
<dbReference type="InterPro" id="IPR050380">
    <property type="entry name" value="Immune_Resp_Modulators"/>
</dbReference>
<evidence type="ECO:0000256" key="6">
    <source>
        <dbReference type="SAM" id="SignalP"/>
    </source>
</evidence>
<dbReference type="FunFam" id="2.60.40.10:FF:000998">
    <property type="entry name" value="Immunoglobulin heavy constant epsilon"/>
    <property type="match status" value="1"/>
</dbReference>
<accession>A0A803J994</accession>
<evidence type="ECO:0000256" key="4">
    <source>
        <dbReference type="ARBA" id="ARBA00043265"/>
    </source>
</evidence>
<evidence type="ECO:0000256" key="5">
    <source>
        <dbReference type="SAM" id="Phobius"/>
    </source>
</evidence>
<dbReference type="CDD" id="cd05768">
    <property type="entry name" value="IgC1_CH3_IgAGD_CH4_IgAEM"/>
    <property type="match status" value="1"/>
</dbReference>
<dbReference type="InterPro" id="IPR013106">
    <property type="entry name" value="Ig_V-set"/>
</dbReference>
<dbReference type="AlphaFoldDB" id="A0A803J994"/>
<organism evidence="8">
    <name type="scientific">Xenopus tropicalis</name>
    <name type="common">Western clawed frog</name>
    <name type="synonym">Silurana tropicalis</name>
    <dbReference type="NCBI Taxonomy" id="8364"/>
    <lineage>
        <taxon>Eukaryota</taxon>
        <taxon>Metazoa</taxon>
        <taxon>Chordata</taxon>
        <taxon>Craniata</taxon>
        <taxon>Vertebrata</taxon>
        <taxon>Euteleostomi</taxon>
        <taxon>Amphibia</taxon>
        <taxon>Batrachia</taxon>
        <taxon>Anura</taxon>
        <taxon>Pipoidea</taxon>
        <taxon>Pipidae</taxon>
        <taxon>Xenopodinae</taxon>
        <taxon>Xenopus</taxon>
        <taxon>Silurana</taxon>
    </lineage>
</organism>
<reference evidence="8" key="2">
    <citation type="submission" date="2021-03" db="UniProtKB">
        <authorList>
            <consortium name="Ensembl"/>
        </authorList>
    </citation>
    <scope>IDENTIFICATION</scope>
</reference>
<dbReference type="Ensembl" id="ENSXETT00000106625">
    <property type="protein sequence ID" value="ENSXETP00000104393"/>
    <property type="gene ID" value="ENSXETG00000004795"/>
</dbReference>
<dbReference type="InterPro" id="IPR007110">
    <property type="entry name" value="Ig-like_dom"/>
</dbReference>
<dbReference type="SUPFAM" id="SSF48726">
    <property type="entry name" value="Immunoglobulin"/>
    <property type="match status" value="5"/>
</dbReference>
<dbReference type="FunFam" id="2.60.40.10:FF:001878">
    <property type="entry name" value="Immunoglobulin heavy variable 1-4"/>
    <property type="match status" value="1"/>
</dbReference>
<dbReference type="InParanoid" id="A0A803J994"/>
<feature type="signal peptide" evidence="6">
    <location>
        <begin position="1"/>
        <end position="19"/>
    </location>
</feature>
<evidence type="ECO:0000256" key="2">
    <source>
        <dbReference type="ARBA" id="ARBA00023130"/>
    </source>
</evidence>
<keyword evidence="4" id="KW-1280">Immunoglobulin</keyword>
<feature type="transmembrane region" description="Helical" evidence="5">
    <location>
        <begin position="583"/>
        <end position="607"/>
    </location>
</feature>
<feature type="chain" id="PRO_5030990412" evidence="6">
    <location>
        <begin position="20"/>
        <end position="610"/>
    </location>
</feature>
<dbReference type="GeneTree" id="ENSGT00940000161491"/>
<dbReference type="InterPro" id="IPR003006">
    <property type="entry name" value="Ig/MHC_CS"/>
</dbReference>
<keyword evidence="1" id="KW-0391">Immunity</keyword>
<dbReference type="Pfam" id="PF07654">
    <property type="entry name" value="C1-set"/>
    <property type="match status" value="4"/>
</dbReference>
<dbReference type="SMART" id="SM00406">
    <property type="entry name" value="IGv"/>
    <property type="match status" value="1"/>
</dbReference>
<evidence type="ECO:0000313" key="8">
    <source>
        <dbReference type="Ensembl" id="ENSXETP00000104393"/>
    </source>
</evidence>
<dbReference type="InterPro" id="IPR003597">
    <property type="entry name" value="Ig_C1-set"/>
</dbReference>
<dbReference type="Pfam" id="PF07686">
    <property type="entry name" value="V-set"/>
    <property type="match status" value="1"/>
</dbReference>
<dbReference type="FunFam" id="2.60.40.10:FF:000463">
    <property type="entry name" value="Immunoglobulin heavy constant gamma 1"/>
    <property type="match status" value="2"/>
</dbReference>
<dbReference type="InterPro" id="IPR036179">
    <property type="entry name" value="Ig-like_dom_sf"/>
</dbReference>
<dbReference type="GO" id="GO:0002250">
    <property type="term" value="P:adaptive immune response"/>
    <property type="evidence" value="ECO:0007669"/>
    <property type="project" value="UniProtKB-KW"/>
</dbReference>
<evidence type="ECO:0000256" key="3">
    <source>
        <dbReference type="ARBA" id="ARBA00023319"/>
    </source>
</evidence>
<keyword evidence="5" id="KW-0472">Membrane</keyword>
<protein>
    <submittedName>
        <fullName evidence="8">Immunoglobulin heavy chain precursor</fullName>
    </submittedName>
</protein>
<dbReference type="SMART" id="SM00409">
    <property type="entry name" value="IG"/>
    <property type="match status" value="3"/>
</dbReference>
<feature type="domain" description="Ig-like" evidence="7">
    <location>
        <begin position="138"/>
        <end position="230"/>
    </location>
</feature>
<keyword evidence="6" id="KW-0732">Signal</keyword>
<evidence type="ECO:0000259" key="7">
    <source>
        <dbReference type="PROSITE" id="PS50835"/>
    </source>
</evidence>
<reference evidence="8" key="1">
    <citation type="journal article" date="2010" name="Science">
        <title>The genome of the Western clawed frog Xenopus tropicalis.</title>
        <authorList>
            <person name="Hellsten U."/>
            <person name="Harland R.M."/>
            <person name="Gilchrist M.J."/>
            <person name="Hendrix D."/>
            <person name="Jurka J."/>
            <person name="Kapitonov V."/>
            <person name="Ovcharenko I."/>
            <person name="Putnam N.H."/>
            <person name="Shu S."/>
            <person name="Taher L."/>
            <person name="Blitz I.L."/>
            <person name="Blumberg B."/>
            <person name="Dichmann D.S."/>
            <person name="Dubchak I."/>
            <person name="Amaya E."/>
            <person name="Detter J.C."/>
            <person name="Fletcher R."/>
            <person name="Gerhard D.S."/>
            <person name="Goodstein D."/>
            <person name="Graves T."/>
            <person name="Grigoriev I.V."/>
            <person name="Grimwood J."/>
            <person name="Kawashima T."/>
            <person name="Lindquist E."/>
            <person name="Lucas S.M."/>
            <person name="Mead P.E."/>
            <person name="Mitros T."/>
            <person name="Ogino H."/>
            <person name="Ohta Y."/>
            <person name="Poliakov A.V."/>
            <person name="Pollet N."/>
            <person name="Robert J."/>
            <person name="Salamov A."/>
            <person name="Sater A.K."/>
            <person name="Schmutz J."/>
            <person name="Terry A."/>
            <person name="Vize P.D."/>
            <person name="Warren W.C."/>
            <person name="Wells D."/>
            <person name="Wills A."/>
            <person name="Wilson R.K."/>
            <person name="Zimmerman L.B."/>
            <person name="Zorn A.M."/>
            <person name="Grainger R."/>
            <person name="Grammer T."/>
            <person name="Khokha M.K."/>
            <person name="Richardson P.M."/>
            <person name="Rokhsar D.S."/>
        </authorList>
    </citation>
    <scope>NUCLEOTIDE SEQUENCE [LARGE SCALE GENOMIC DNA]</scope>
    <source>
        <strain evidence="8">Nigerian</strain>
    </source>
</reference>
<dbReference type="PROSITE" id="PS50835">
    <property type="entry name" value="IG_LIKE"/>
    <property type="match status" value="4"/>
</dbReference>
<name>A0A803J994_XENTR</name>
<keyword evidence="2" id="KW-1064">Adaptive immunity</keyword>
<keyword evidence="5" id="KW-1133">Transmembrane helix</keyword>
<dbReference type="GO" id="GO:0019814">
    <property type="term" value="C:immunoglobulin complex"/>
    <property type="evidence" value="ECO:0007669"/>
    <property type="project" value="UniProtKB-KW"/>
</dbReference>
<feature type="domain" description="Ig-like" evidence="7">
    <location>
        <begin position="348"/>
        <end position="452"/>
    </location>
</feature>
<dbReference type="CDD" id="cd21819">
    <property type="entry name" value="IgC1_CH1_IgM"/>
    <property type="match status" value="1"/>
</dbReference>
<evidence type="ECO:0000256" key="1">
    <source>
        <dbReference type="ARBA" id="ARBA00022859"/>
    </source>
</evidence>
<dbReference type="PANTHER" id="PTHR23411">
    <property type="entry name" value="TAPASIN"/>
    <property type="match status" value="1"/>
</dbReference>
<proteinExistence type="predicted"/>
<dbReference type="FunCoup" id="A0A803J994">
    <property type="interactions" value="167"/>
</dbReference>
<gene>
    <name evidence="8" type="primary">ighx</name>
</gene>
<dbReference type="Bgee" id="ENSXETG00000004795">
    <property type="expression patterns" value="Expressed in liver and 13 other cell types or tissues"/>
</dbReference>
<dbReference type="InterPro" id="IPR013783">
    <property type="entry name" value="Ig-like_fold"/>
</dbReference>
<dbReference type="CDD" id="cd16093">
    <property type="entry name" value="IgC1_CH2_Mu"/>
    <property type="match status" value="1"/>
</dbReference>
<keyword evidence="3" id="KW-0393">Immunoglobulin domain</keyword>